<accession>A0A0J1H8L9</accession>
<feature type="compositionally biased region" description="Low complexity" evidence="1">
    <location>
        <begin position="26"/>
        <end position="62"/>
    </location>
</feature>
<proteinExistence type="predicted"/>
<gene>
    <name evidence="4" type="ORF">ABT57_14810</name>
</gene>
<dbReference type="SUPFAM" id="SSF55797">
    <property type="entry name" value="PR-1-like"/>
    <property type="match status" value="1"/>
</dbReference>
<dbReference type="InterPro" id="IPR014044">
    <property type="entry name" value="CAP_dom"/>
</dbReference>
<dbReference type="PANTHER" id="PTHR31157:SF1">
    <property type="entry name" value="SCP DOMAIN-CONTAINING PROTEIN"/>
    <property type="match status" value="1"/>
</dbReference>
<comment type="caution">
    <text evidence="4">The sequence shown here is derived from an EMBL/GenBank/DDBJ whole genome shotgun (WGS) entry which is preliminary data.</text>
</comment>
<name>A0A0J1H8L9_9GAMM</name>
<feature type="signal peptide" evidence="2">
    <location>
        <begin position="1"/>
        <end position="20"/>
    </location>
</feature>
<dbReference type="CDD" id="cd05379">
    <property type="entry name" value="CAP_bacterial"/>
    <property type="match status" value="1"/>
</dbReference>
<keyword evidence="5" id="KW-1185">Reference proteome</keyword>
<evidence type="ECO:0000256" key="2">
    <source>
        <dbReference type="SAM" id="SignalP"/>
    </source>
</evidence>
<organism evidence="4 5">
    <name type="scientific">Photobacterium ganghwense</name>
    <dbReference type="NCBI Taxonomy" id="320778"/>
    <lineage>
        <taxon>Bacteria</taxon>
        <taxon>Pseudomonadati</taxon>
        <taxon>Pseudomonadota</taxon>
        <taxon>Gammaproteobacteria</taxon>
        <taxon>Vibrionales</taxon>
        <taxon>Vibrionaceae</taxon>
        <taxon>Photobacterium</taxon>
    </lineage>
</organism>
<feature type="compositionally biased region" description="Low complexity" evidence="1">
    <location>
        <begin position="69"/>
        <end position="92"/>
    </location>
</feature>
<dbReference type="STRING" id="320778.ABT57_14810"/>
<evidence type="ECO:0000313" key="4">
    <source>
        <dbReference type="EMBL" id="KLV08090.1"/>
    </source>
</evidence>
<sequence>MKVLPLFVLSALILTGCGGSGGGSDSSGTTSTGTGNSGSAINTGNNTGSNSGSTDSGSTDSGSTGGNTGTTTPDNGNNTGGTTEPTTPPDSTEFADLMLYAVNQARSQQQNCGGEIMPAVPALTWDYDLEAAAYGHSSDMANGNFMSHTGSDGSSPGDRIDATGYVSSAWAENVAAGQKDIDAVMASWMASPGHCKNIMSGNVTQMGSAAVENPDTQYGIYWTQVFARPR</sequence>
<evidence type="ECO:0000259" key="3">
    <source>
        <dbReference type="Pfam" id="PF00188"/>
    </source>
</evidence>
<feature type="region of interest" description="Disordered" evidence="1">
    <location>
        <begin position="18"/>
        <end position="92"/>
    </location>
</feature>
<feature type="chain" id="PRO_5005252394" description="SCP domain-containing protein" evidence="2">
    <location>
        <begin position="21"/>
        <end position="230"/>
    </location>
</feature>
<dbReference type="RefSeq" id="WP_047885982.1">
    <property type="nucleotide sequence ID" value="NZ_JAHRDW010000013.1"/>
</dbReference>
<reference evidence="4 5" key="1">
    <citation type="submission" date="2015-05" db="EMBL/GenBank/DDBJ databases">
        <title>Photobacterium galathea sp. nov.</title>
        <authorList>
            <person name="Machado H."/>
            <person name="Gram L."/>
        </authorList>
    </citation>
    <scope>NUCLEOTIDE SEQUENCE [LARGE SCALE GENOMIC DNA]</scope>
    <source>
        <strain evidence="4 5">DSM 22954</strain>
    </source>
</reference>
<protein>
    <recommendedName>
        <fullName evidence="3">SCP domain-containing protein</fullName>
    </recommendedName>
</protein>
<evidence type="ECO:0000313" key="5">
    <source>
        <dbReference type="Proteomes" id="UP000035909"/>
    </source>
</evidence>
<dbReference type="PANTHER" id="PTHR31157">
    <property type="entry name" value="SCP DOMAIN-CONTAINING PROTEIN"/>
    <property type="match status" value="1"/>
</dbReference>
<dbReference type="OrthoDB" id="68195at2"/>
<dbReference type="Pfam" id="PF00188">
    <property type="entry name" value="CAP"/>
    <property type="match status" value="1"/>
</dbReference>
<dbReference type="AlphaFoldDB" id="A0A0J1H8L9"/>
<dbReference type="PROSITE" id="PS51257">
    <property type="entry name" value="PROKAR_LIPOPROTEIN"/>
    <property type="match status" value="1"/>
</dbReference>
<dbReference type="EMBL" id="LDOU01000015">
    <property type="protein sequence ID" value="KLV08090.1"/>
    <property type="molecule type" value="Genomic_DNA"/>
</dbReference>
<dbReference type="Gene3D" id="3.40.33.10">
    <property type="entry name" value="CAP"/>
    <property type="match status" value="1"/>
</dbReference>
<evidence type="ECO:0000256" key="1">
    <source>
        <dbReference type="SAM" id="MobiDB-lite"/>
    </source>
</evidence>
<dbReference type="PATRIC" id="fig|320778.3.peg.3220"/>
<keyword evidence="2" id="KW-0732">Signal</keyword>
<dbReference type="Proteomes" id="UP000035909">
    <property type="component" value="Unassembled WGS sequence"/>
</dbReference>
<feature type="domain" description="SCP" evidence="3">
    <location>
        <begin position="99"/>
        <end position="226"/>
    </location>
</feature>
<dbReference type="InterPro" id="IPR035940">
    <property type="entry name" value="CAP_sf"/>
</dbReference>